<comment type="catalytic activity">
    <reaction evidence="13">
        <text>L-alpha-aminoacyl-L-lysine(out) = L-alpha-aminoacyl-L-lysine(in)</text>
        <dbReference type="Rhea" id="RHEA:79383"/>
        <dbReference type="ChEBI" id="CHEBI:229966"/>
    </reaction>
</comment>
<evidence type="ECO:0000256" key="23">
    <source>
        <dbReference type="ARBA" id="ARBA00045709"/>
    </source>
</evidence>
<proteinExistence type="inferred from homology"/>
<sequence>MKKGQDQQSPGFLRYIILLLACIALYGNMFIFDQPALLKEQIVQTYSPIYGEHLTNFYFSFMYSFYSIPNIILPLVGGFMSDVFGKLRIYANLGYRKMSLIFMFFVILGQGFLYFGSSVANLKYMILGRFMFGLGGESLCVASSIIINKWFVGKELSFANALNLSLIRSATVLGTYISPRIAEKSGMTTAFGVGFGITLISGAALLVMNFIDSYSEILQKRNLQKTEGLLDNSMQVLDFGELVKQIMEDIGTFPKIFWILTLIMTTFYTSVLIFISFSSGIIINLWLSADAPIEQNQEVAGELMGIPYLCCTFLSPFVGLMIDKVGQRIKFLAIGCALVFLGLLLMLLFYPIFCMLTLGLAYALFASTIWTSIAFQNLIIQRGTAFGVMNSVQNFAFFVMPLFIAFISAEASSQVSVVLFFLILACVSLIIAIYLYIEDRNRIVSLNSSDQKKLMNYVNNRTEDGEEFEEEEIIETK</sequence>
<comment type="function">
    <text evidence="23">Lysosomal dipeptide uniporter that selectively exports lysine, arginine or histidine-containing dipeptides with a net positive charge from the lysosome lumen into the cytosol. Could play a role in a specific type of protein O-glycosylation indirectly regulating macrophages migration and tissue invasion. Also essential for liver homeostasis.</text>
</comment>
<dbReference type="PROSITE" id="PS50850">
    <property type="entry name" value="MFS"/>
    <property type="match status" value="1"/>
</dbReference>
<dbReference type="PANTHER" id="PTHR23512:SF3">
    <property type="entry name" value="MAJOR FACILITATOR SUPERFAMILY DOMAIN-CONTAINING PROTEIN 1"/>
    <property type="match status" value="1"/>
</dbReference>
<dbReference type="HOGENOM" id="CLU_024694_3_1_1"/>
<dbReference type="AlphaFoldDB" id="A0E0H2"/>
<dbReference type="InterPro" id="IPR020846">
    <property type="entry name" value="MFS_dom"/>
</dbReference>
<reference evidence="27 28" key="1">
    <citation type="journal article" date="2006" name="Nature">
        <title>Global trends of whole-genome duplications revealed by the ciliate Paramecium tetraurelia.</title>
        <authorList>
            <consortium name="Genoscope"/>
            <person name="Aury J.-M."/>
            <person name="Jaillon O."/>
            <person name="Duret L."/>
            <person name="Noel B."/>
            <person name="Jubin C."/>
            <person name="Porcel B.M."/>
            <person name="Segurens B."/>
            <person name="Daubin V."/>
            <person name="Anthouard V."/>
            <person name="Aiach N."/>
            <person name="Arnaiz O."/>
            <person name="Billaut A."/>
            <person name="Beisson J."/>
            <person name="Blanc I."/>
            <person name="Bouhouche K."/>
            <person name="Camara F."/>
            <person name="Duharcourt S."/>
            <person name="Guigo R."/>
            <person name="Gogendeau D."/>
            <person name="Katinka M."/>
            <person name="Keller A.-M."/>
            <person name="Kissmehl R."/>
            <person name="Klotz C."/>
            <person name="Koll F."/>
            <person name="Le Moue A."/>
            <person name="Lepere C."/>
            <person name="Malinsky S."/>
            <person name="Nowacki M."/>
            <person name="Nowak J.K."/>
            <person name="Plattner H."/>
            <person name="Poulain J."/>
            <person name="Ruiz F."/>
            <person name="Serrano V."/>
            <person name="Zagulski M."/>
            <person name="Dessen P."/>
            <person name="Betermier M."/>
            <person name="Weissenbach J."/>
            <person name="Scarpelli C."/>
            <person name="Schachter V."/>
            <person name="Sperling L."/>
            <person name="Meyer E."/>
            <person name="Cohen J."/>
            <person name="Wincker P."/>
        </authorList>
    </citation>
    <scope>NUCLEOTIDE SEQUENCE [LARGE SCALE GENOMIC DNA]</scope>
    <source>
        <strain evidence="27 28">Stock d4-2</strain>
    </source>
</reference>
<evidence type="ECO:0000256" key="20">
    <source>
        <dbReference type="ARBA" id="ARBA00044924"/>
    </source>
</evidence>
<gene>
    <name evidence="27" type="ORF">GSPATT00021957001</name>
</gene>
<comment type="catalytic activity">
    <reaction evidence="8">
        <text>L-lysyl-L-alanine(out) = L-lysyl-L-alanine(in)</text>
        <dbReference type="Rhea" id="RHEA:79399"/>
        <dbReference type="ChEBI" id="CHEBI:229954"/>
    </reaction>
</comment>
<feature type="transmembrane region" description="Helical" evidence="25">
    <location>
        <begin position="100"/>
        <end position="120"/>
    </location>
</feature>
<evidence type="ECO:0000259" key="26">
    <source>
        <dbReference type="PROSITE" id="PS50850"/>
    </source>
</evidence>
<evidence type="ECO:0000256" key="2">
    <source>
        <dbReference type="ARBA" id="ARBA00008335"/>
    </source>
</evidence>
<evidence type="ECO:0000256" key="10">
    <source>
        <dbReference type="ARBA" id="ARBA00044881"/>
    </source>
</evidence>
<dbReference type="Gene3D" id="1.20.1250.20">
    <property type="entry name" value="MFS general substrate transporter like domains"/>
    <property type="match status" value="2"/>
</dbReference>
<dbReference type="Pfam" id="PF07690">
    <property type="entry name" value="MFS_1"/>
    <property type="match status" value="1"/>
</dbReference>
<feature type="transmembrane region" description="Helical" evidence="25">
    <location>
        <begin position="57"/>
        <end position="79"/>
    </location>
</feature>
<dbReference type="InterPro" id="IPR036259">
    <property type="entry name" value="MFS_trans_sf"/>
</dbReference>
<feature type="transmembrane region" description="Helical" evidence="25">
    <location>
        <begin position="12"/>
        <end position="32"/>
    </location>
</feature>
<feature type="domain" description="Major facilitator superfamily (MFS) profile" evidence="26">
    <location>
        <begin position="19"/>
        <end position="440"/>
    </location>
</feature>
<comment type="catalytic activity">
    <reaction evidence="16">
        <text>L-lysyl-L-lysine(out) = L-lysyl-L-lysine(in)</text>
        <dbReference type="Rhea" id="RHEA:79403"/>
        <dbReference type="ChEBI" id="CHEBI:229956"/>
    </reaction>
</comment>
<comment type="catalytic activity">
    <reaction evidence="17">
        <text>L-arginyl-glycine(out) = L-arginyl-glycine(in)</text>
        <dbReference type="Rhea" id="RHEA:79391"/>
        <dbReference type="ChEBI" id="CHEBI:229955"/>
    </reaction>
</comment>
<comment type="catalytic activity">
    <reaction evidence="14">
        <text>L-aspartyl-L-lysine(out) = L-aspartyl-L-lysine(in)</text>
        <dbReference type="Rhea" id="RHEA:79411"/>
        <dbReference type="ChEBI" id="CHEBI:229953"/>
    </reaction>
</comment>
<evidence type="ECO:0000256" key="5">
    <source>
        <dbReference type="ARBA" id="ARBA00022989"/>
    </source>
</evidence>
<evidence type="ECO:0000256" key="15">
    <source>
        <dbReference type="ARBA" id="ARBA00044899"/>
    </source>
</evidence>
<comment type="catalytic activity">
    <reaction evidence="11">
        <text>L-alpha-aminoacyl-L-histidine(out) = L-alpha-aminoacyl-L-histidine(in)</text>
        <dbReference type="Rhea" id="RHEA:79375"/>
        <dbReference type="ChEBI" id="CHEBI:229967"/>
    </reaction>
</comment>
<dbReference type="STRING" id="5888.A0E0H2"/>
<evidence type="ECO:0000256" key="18">
    <source>
        <dbReference type="ARBA" id="ARBA00044912"/>
    </source>
</evidence>
<evidence type="ECO:0000256" key="19">
    <source>
        <dbReference type="ARBA" id="ARBA00044919"/>
    </source>
</evidence>
<evidence type="ECO:0000256" key="24">
    <source>
        <dbReference type="ARBA" id="ARBA00046376"/>
    </source>
</evidence>
<evidence type="ECO:0000256" key="16">
    <source>
        <dbReference type="ARBA" id="ARBA00044900"/>
    </source>
</evidence>
<dbReference type="InterPro" id="IPR011701">
    <property type="entry name" value="MFS"/>
</dbReference>
<dbReference type="InterPro" id="IPR052187">
    <property type="entry name" value="MFSD1"/>
</dbReference>
<protein>
    <recommendedName>
        <fullName evidence="21">Lysosomal dipeptide transporter MFSD1</fullName>
    </recommendedName>
    <alternativeName>
        <fullName evidence="22">Major facilitator superfamily domain-containing protein 1</fullName>
    </alternativeName>
</protein>
<evidence type="ECO:0000256" key="1">
    <source>
        <dbReference type="ARBA" id="ARBA00004155"/>
    </source>
</evidence>
<comment type="catalytic activity">
    <reaction evidence="15">
        <text>L-arginyl-L-alpha-amino acid(out) = L-arginyl-L-alpha-amino acid(in)</text>
        <dbReference type="Rhea" id="RHEA:79371"/>
        <dbReference type="ChEBI" id="CHEBI:84315"/>
    </reaction>
</comment>
<comment type="similarity">
    <text evidence="2">Belongs to the major facilitator superfamily.</text>
</comment>
<dbReference type="SUPFAM" id="SSF103473">
    <property type="entry name" value="MFS general substrate transporter"/>
    <property type="match status" value="1"/>
</dbReference>
<keyword evidence="4 25" id="KW-0812">Transmembrane</keyword>
<evidence type="ECO:0000256" key="14">
    <source>
        <dbReference type="ARBA" id="ARBA00044898"/>
    </source>
</evidence>
<evidence type="ECO:0000256" key="17">
    <source>
        <dbReference type="ARBA" id="ARBA00044903"/>
    </source>
</evidence>
<evidence type="ECO:0000256" key="6">
    <source>
        <dbReference type="ARBA" id="ARBA00023136"/>
    </source>
</evidence>
<evidence type="ECO:0000256" key="4">
    <source>
        <dbReference type="ARBA" id="ARBA00022692"/>
    </source>
</evidence>
<accession>A0E0H2</accession>
<comment type="catalytic activity">
    <reaction evidence="18">
        <text>L-histidyl-L-alpha-amino acid(out) = L-histidyl-L-alpha-amino acid(in)</text>
        <dbReference type="Rhea" id="RHEA:79379"/>
        <dbReference type="ChEBI" id="CHEBI:229964"/>
    </reaction>
</comment>
<keyword evidence="6 25" id="KW-0472">Membrane</keyword>
<comment type="catalytic activity">
    <reaction evidence="20">
        <text>L-lysyl-glycine(out) = L-lysyl-glycine(in)</text>
        <dbReference type="Rhea" id="RHEA:79407"/>
        <dbReference type="ChEBI" id="CHEBI:191202"/>
    </reaction>
</comment>
<dbReference type="eggNOG" id="KOG4686">
    <property type="taxonomic scope" value="Eukaryota"/>
</dbReference>
<feature type="transmembrane region" description="Helical" evidence="25">
    <location>
        <begin position="392"/>
        <end position="409"/>
    </location>
</feature>
<feature type="transmembrane region" description="Helical" evidence="25">
    <location>
        <begin position="189"/>
        <end position="211"/>
    </location>
</feature>
<evidence type="ECO:0000256" key="25">
    <source>
        <dbReference type="SAM" id="Phobius"/>
    </source>
</evidence>
<keyword evidence="7" id="KW-0458">Lysosome</keyword>
<evidence type="ECO:0000256" key="13">
    <source>
        <dbReference type="ARBA" id="ARBA00044893"/>
    </source>
</evidence>
<evidence type="ECO:0000313" key="28">
    <source>
        <dbReference type="Proteomes" id="UP000000600"/>
    </source>
</evidence>
<dbReference type="OMA" id="LGWTYVD"/>
<keyword evidence="3" id="KW-0813">Transport</keyword>
<comment type="catalytic activity">
    <reaction evidence="19">
        <text>L-alanyl-L-lysine(out) = L-alanyl-L-lysine(in)</text>
        <dbReference type="Rhea" id="RHEA:79415"/>
        <dbReference type="ChEBI" id="CHEBI:192470"/>
    </reaction>
</comment>
<feature type="transmembrane region" description="Helical" evidence="25">
    <location>
        <begin position="415"/>
        <end position="437"/>
    </location>
</feature>
<dbReference type="OrthoDB" id="424834at2759"/>
<feature type="transmembrane region" description="Helical" evidence="25">
    <location>
        <begin position="331"/>
        <end position="353"/>
    </location>
</feature>
<comment type="subcellular location">
    <subcellularLocation>
        <location evidence="1">Lysosome membrane</location>
        <topology evidence="1">Multi-pass membrane protein</topology>
    </subcellularLocation>
</comment>
<dbReference type="EMBL" id="CT868651">
    <property type="protein sequence ID" value="CAK88789.1"/>
    <property type="molecule type" value="Genomic_DNA"/>
</dbReference>
<evidence type="ECO:0000256" key="12">
    <source>
        <dbReference type="ARBA" id="ARBA00044891"/>
    </source>
</evidence>
<name>A0E0H2_PARTE</name>
<dbReference type="RefSeq" id="XP_001456186.1">
    <property type="nucleotide sequence ID" value="XM_001456149.1"/>
</dbReference>
<dbReference type="GO" id="GO:0022857">
    <property type="term" value="F:transmembrane transporter activity"/>
    <property type="evidence" value="ECO:0007669"/>
    <property type="project" value="InterPro"/>
</dbReference>
<feature type="transmembrane region" description="Helical" evidence="25">
    <location>
        <begin position="256"/>
        <end position="283"/>
    </location>
</feature>
<evidence type="ECO:0000256" key="22">
    <source>
        <dbReference type="ARBA" id="ARBA00045018"/>
    </source>
</evidence>
<evidence type="ECO:0000256" key="11">
    <source>
        <dbReference type="ARBA" id="ARBA00044884"/>
    </source>
</evidence>
<comment type="catalytic activity">
    <reaction evidence="12">
        <text>L-lysyl-L-alpha-amino acid(out) = L-lysyl-L-alpha-amino acid(in)</text>
        <dbReference type="Rhea" id="RHEA:79387"/>
        <dbReference type="ChEBI" id="CHEBI:229965"/>
    </reaction>
</comment>
<feature type="transmembrane region" description="Helical" evidence="25">
    <location>
        <begin position="303"/>
        <end position="322"/>
    </location>
</feature>
<dbReference type="KEGG" id="ptm:GSPATT00021957001"/>
<dbReference type="InParanoid" id="A0E0H2"/>
<dbReference type="PANTHER" id="PTHR23512">
    <property type="entry name" value="MAJOR FACILITATOR SUPERFAMILY DOMAIN-CONTAINING PROTEIN 1"/>
    <property type="match status" value="1"/>
</dbReference>
<dbReference type="Proteomes" id="UP000000600">
    <property type="component" value="Unassembled WGS sequence"/>
</dbReference>
<comment type="catalytic activity">
    <reaction evidence="10">
        <text>L-alpha-aminoacyl-L-arginine(out) = L-alpha-aminoacyl-L-arginine(in)</text>
        <dbReference type="Rhea" id="RHEA:79367"/>
        <dbReference type="ChEBI" id="CHEBI:229968"/>
    </reaction>
</comment>
<evidence type="ECO:0000256" key="8">
    <source>
        <dbReference type="ARBA" id="ARBA00044876"/>
    </source>
</evidence>
<evidence type="ECO:0000256" key="9">
    <source>
        <dbReference type="ARBA" id="ARBA00044878"/>
    </source>
</evidence>
<keyword evidence="28" id="KW-1185">Reference proteome</keyword>
<feature type="transmembrane region" description="Helical" evidence="25">
    <location>
        <begin position="359"/>
        <end position="380"/>
    </location>
</feature>
<evidence type="ECO:0000256" key="7">
    <source>
        <dbReference type="ARBA" id="ARBA00023228"/>
    </source>
</evidence>
<evidence type="ECO:0000256" key="21">
    <source>
        <dbReference type="ARBA" id="ARBA00044985"/>
    </source>
</evidence>
<dbReference type="GeneID" id="5041971"/>
<organism evidence="27 28">
    <name type="scientific">Paramecium tetraurelia</name>
    <dbReference type="NCBI Taxonomy" id="5888"/>
    <lineage>
        <taxon>Eukaryota</taxon>
        <taxon>Sar</taxon>
        <taxon>Alveolata</taxon>
        <taxon>Ciliophora</taxon>
        <taxon>Intramacronucleata</taxon>
        <taxon>Oligohymenophorea</taxon>
        <taxon>Peniculida</taxon>
        <taxon>Parameciidae</taxon>
        <taxon>Paramecium</taxon>
    </lineage>
</organism>
<comment type="subunit">
    <text evidence="24">Homodimer. Interacts with lysosomal protein GLMP (via lumenal domain); the interaction starts while both proteins are still in the endoplasmic reticulum and is required for stabilization of MFSD1 in lysosomes but has no direct effect on its targeting to lysosomes or transporter activity.</text>
</comment>
<keyword evidence="5 25" id="KW-1133">Transmembrane helix</keyword>
<dbReference type="GO" id="GO:0005765">
    <property type="term" value="C:lysosomal membrane"/>
    <property type="evidence" value="ECO:0007669"/>
    <property type="project" value="UniProtKB-SubCell"/>
</dbReference>
<comment type="catalytic activity">
    <reaction evidence="9">
        <text>L-histidyl-glycine(out) = L-histidyl-glycine(in)</text>
        <dbReference type="Rhea" id="RHEA:79395"/>
        <dbReference type="ChEBI" id="CHEBI:229957"/>
    </reaction>
</comment>
<evidence type="ECO:0000313" key="27">
    <source>
        <dbReference type="EMBL" id="CAK88789.1"/>
    </source>
</evidence>
<evidence type="ECO:0000256" key="3">
    <source>
        <dbReference type="ARBA" id="ARBA00022448"/>
    </source>
</evidence>